<accession>A0A1Q3CJL0</accession>
<dbReference type="GO" id="GO:0000981">
    <property type="term" value="F:DNA-binding transcription factor activity, RNA polymerase II-specific"/>
    <property type="evidence" value="ECO:0007669"/>
    <property type="project" value="TreeGrafter"/>
</dbReference>
<dbReference type="InterPro" id="IPR036879">
    <property type="entry name" value="TF_MADSbox_sf"/>
</dbReference>
<dbReference type="FunFam" id="3.40.1810.10:FF:000006">
    <property type="entry name" value="Agamous-like MADS-box protein AGL62"/>
    <property type="match status" value="1"/>
</dbReference>
<evidence type="ECO:0000256" key="5">
    <source>
        <dbReference type="ARBA" id="ARBA00023242"/>
    </source>
</evidence>
<dbReference type="Pfam" id="PF00319">
    <property type="entry name" value="SRF-TF"/>
    <property type="match status" value="1"/>
</dbReference>
<evidence type="ECO:0000256" key="6">
    <source>
        <dbReference type="SAM" id="Coils"/>
    </source>
</evidence>
<protein>
    <submittedName>
        <fullName evidence="8">SRF-TF domain-containing protein</fullName>
    </submittedName>
</protein>
<dbReference type="Gene3D" id="6.10.140.920">
    <property type="match status" value="1"/>
</dbReference>
<dbReference type="AlphaFoldDB" id="A0A1Q3CJL0"/>
<feature type="domain" description="MADS-box" evidence="7">
    <location>
        <begin position="8"/>
        <end position="68"/>
    </location>
</feature>
<dbReference type="SUPFAM" id="SSF55455">
    <property type="entry name" value="SRF-like"/>
    <property type="match status" value="1"/>
</dbReference>
<keyword evidence="6" id="KW-0175">Coiled coil</keyword>
<dbReference type="CDD" id="cd00265">
    <property type="entry name" value="MADS_MEF2_like"/>
    <property type="match status" value="1"/>
</dbReference>
<dbReference type="PANTHER" id="PTHR11945">
    <property type="entry name" value="MADS BOX PROTEIN"/>
    <property type="match status" value="1"/>
</dbReference>
<keyword evidence="4" id="KW-0804">Transcription</keyword>
<proteinExistence type="predicted"/>
<dbReference type="GO" id="GO:0000978">
    <property type="term" value="F:RNA polymerase II cis-regulatory region sequence-specific DNA binding"/>
    <property type="evidence" value="ECO:0007669"/>
    <property type="project" value="TreeGrafter"/>
</dbReference>
<evidence type="ECO:0000256" key="4">
    <source>
        <dbReference type="ARBA" id="ARBA00023163"/>
    </source>
</evidence>
<dbReference type="PROSITE" id="PS50066">
    <property type="entry name" value="MADS_BOX_2"/>
    <property type="match status" value="1"/>
</dbReference>
<dbReference type="SMART" id="SM00432">
    <property type="entry name" value="MADS"/>
    <property type="match status" value="1"/>
</dbReference>
<dbReference type="Gene3D" id="3.40.1810.10">
    <property type="entry name" value="Transcription factor, MADS-box"/>
    <property type="match status" value="1"/>
</dbReference>
<comment type="subcellular location">
    <subcellularLocation>
        <location evidence="1">Nucleus</location>
    </subcellularLocation>
</comment>
<evidence type="ECO:0000256" key="1">
    <source>
        <dbReference type="ARBA" id="ARBA00004123"/>
    </source>
</evidence>
<dbReference type="PRINTS" id="PR00404">
    <property type="entry name" value="MADSDOMAIN"/>
</dbReference>
<comment type="caution">
    <text evidence="8">The sequence shown here is derived from an EMBL/GenBank/DDBJ whole genome shotgun (WGS) entry which is preliminary data.</text>
</comment>
<keyword evidence="9" id="KW-1185">Reference proteome</keyword>
<dbReference type="GO" id="GO:0005634">
    <property type="term" value="C:nucleus"/>
    <property type="evidence" value="ECO:0007669"/>
    <property type="project" value="UniProtKB-SubCell"/>
</dbReference>
<reference evidence="9" key="1">
    <citation type="submission" date="2016-04" db="EMBL/GenBank/DDBJ databases">
        <title>Cephalotus genome sequencing.</title>
        <authorList>
            <person name="Fukushima K."/>
            <person name="Hasebe M."/>
            <person name="Fang X."/>
        </authorList>
    </citation>
    <scope>NUCLEOTIDE SEQUENCE [LARGE SCALE GENOMIC DNA]</scope>
    <source>
        <strain evidence="9">cv. St1</strain>
    </source>
</reference>
<evidence type="ECO:0000313" key="8">
    <source>
        <dbReference type="EMBL" id="GAV80292.1"/>
    </source>
</evidence>
<evidence type="ECO:0000256" key="2">
    <source>
        <dbReference type="ARBA" id="ARBA00023015"/>
    </source>
</evidence>
<keyword evidence="3" id="KW-0238">DNA-binding</keyword>
<dbReference type="PANTHER" id="PTHR11945:SF629">
    <property type="entry name" value="OS02G0164450 PROTEIN"/>
    <property type="match status" value="1"/>
</dbReference>
<organism evidence="8 9">
    <name type="scientific">Cephalotus follicularis</name>
    <name type="common">Albany pitcher plant</name>
    <dbReference type="NCBI Taxonomy" id="3775"/>
    <lineage>
        <taxon>Eukaryota</taxon>
        <taxon>Viridiplantae</taxon>
        <taxon>Streptophyta</taxon>
        <taxon>Embryophyta</taxon>
        <taxon>Tracheophyta</taxon>
        <taxon>Spermatophyta</taxon>
        <taxon>Magnoliopsida</taxon>
        <taxon>eudicotyledons</taxon>
        <taxon>Gunneridae</taxon>
        <taxon>Pentapetalae</taxon>
        <taxon>rosids</taxon>
        <taxon>fabids</taxon>
        <taxon>Oxalidales</taxon>
        <taxon>Cephalotaceae</taxon>
        <taxon>Cephalotus</taxon>
    </lineage>
</organism>
<dbReference type="Proteomes" id="UP000187406">
    <property type="component" value="Unassembled WGS sequence"/>
</dbReference>
<dbReference type="InParanoid" id="A0A1Q3CJL0"/>
<evidence type="ECO:0000256" key="3">
    <source>
        <dbReference type="ARBA" id="ARBA00023125"/>
    </source>
</evidence>
<evidence type="ECO:0000313" key="9">
    <source>
        <dbReference type="Proteomes" id="UP000187406"/>
    </source>
</evidence>
<sequence length="223" mass="25176">MVSKKPSIGRQKIAMRKIPKKNNLQVTFSKRRAGLFKKASELCTLCGVEIAIVVFSPAKKSYSFGHPNVESLIDHYMTKNLPPMVSNDTHKLIEAHRNANIQELNTQITQILDQLEVEKKNREALDKMKKANQNQCWWQAPIDGLGLLELHRLRVAMEELKKNIAAIQVNRILQESTNPSPFVYGGNGHFSHHGNIHGNIPNGVDVASVIPHVNNFGYGQRHY</sequence>
<dbReference type="InterPro" id="IPR002100">
    <property type="entry name" value="TF_MADSbox"/>
</dbReference>
<evidence type="ECO:0000259" key="7">
    <source>
        <dbReference type="PROSITE" id="PS50066"/>
    </source>
</evidence>
<dbReference type="GO" id="GO:0045944">
    <property type="term" value="P:positive regulation of transcription by RNA polymerase II"/>
    <property type="evidence" value="ECO:0007669"/>
    <property type="project" value="InterPro"/>
</dbReference>
<keyword evidence="2" id="KW-0805">Transcription regulation</keyword>
<feature type="coiled-coil region" evidence="6">
    <location>
        <begin position="98"/>
        <end position="170"/>
    </location>
</feature>
<dbReference type="OrthoDB" id="1898716at2759"/>
<dbReference type="InterPro" id="IPR033896">
    <property type="entry name" value="MEF2-like_N"/>
</dbReference>
<name>A0A1Q3CJL0_CEPFO</name>
<dbReference type="GO" id="GO:0046983">
    <property type="term" value="F:protein dimerization activity"/>
    <property type="evidence" value="ECO:0007669"/>
    <property type="project" value="InterPro"/>
</dbReference>
<gene>
    <name evidence="8" type="ORF">CFOL_v3_23753</name>
</gene>
<keyword evidence="5" id="KW-0539">Nucleus</keyword>
<dbReference type="EMBL" id="BDDD01002150">
    <property type="protein sequence ID" value="GAV80292.1"/>
    <property type="molecule type" value="Genomic_DNA"/>
</dbReference>